<gene>
    <name evidence="2" type="primary">fabG_6</name>
    <name evidence="2" type="ORF">NCTC1934_02400</name>
</gene>
<dbReference type="CDD" id="cd05327">
    <property type="entry name" value="retinol-DH_like_SDR_c_like"/>
    <property type="match status" value="1"/>
</dbReference>
<name>A0A378YHV9_9NOCA</name>
<dbReference type="Proteomes" id="UP000255467">
    <property type="component" value="Unassembled WGS sequence"/>
</dbReference>
<dbReference type="AlphaFoldDB" id="A0A378YHV9"/>
<sequence>MRVSGWDIGDIPDLTGRTYIVTGANSGLGAATTRALTGAGARVIMACRNEVKAHAVAAEMGERAQVRRLDLADLASVRDFADGIESADVLINNAGIMAVPLRRTADGFEMQIGTNHLGHFALTGLLLDKIRERVVTVSSGAHAIGRIDLADLNWERRRYQRWAAYGQSKLANLMFAYELQRRLAAAGSPKLSLAAHPGYAATELQSHTESFQDFMMSVGNRLFAQSAEMGALPTLYAATAEVEPGAFYGPGGLRGLRGHPVRSGSSSASRDEMTARRLWELSEQLTKVTYPFGRK</sequence>
<dbReference type="InterPro" id="IPR002347">
    <property type="entry name" value="SDR_fam"/>
</dbReference>
<evidence type="ECO:0000313" key="2">
    <source>
        <dbReference type="EMBL" id="SUA76130.1"/>
    </source>
</evidence>
<dbReference type="PANTHER" id="PTHR43157">
    <property type="entry name" value="PHOSPHATIDYLINOSITOL-GLYCAN BIOSYNTHESIS CLASS F PROTEIN-RELATED"/>
    <property type="match status" value="1"/>
</dbReference>
<organism evidence="2 3">
    <name type="scientific">Nocardia otitidiscaviarum</name>
    <dbReference type="NCBI Taxonomy" id="1823"/>
    <lineage>
        <taxon>Bacteria</taxon>
        <taxon>Bacillati</taxon>
        <taxon>Actinomycetota</taxon>
        <taxon>Actinomycetes</taxon>
        <taxon>Mycobacteriales</taxon>
        <taxon>Nocardiaceae</taxon>
        <taxon>Nocardia</taxon>
    </lineage>
</organism>
<dbReference type="EMBL" id="UGRY01000002">
    <property type="protein sequence ID" value="SUA76130.1"/>
    <property type="molecule type" value="Genomic_DNA"/>
</dbReference>
<dbReference type="PANTHER" id="PTHR43157:SF31">
    <property type="entry name" value="PHOSPHATIDYLINOSITOL-GLYCAN BIOSYNTHESIS CLASS F PROTEIN"/>
    <property type="match status" value="1"/>
</dbReference>
<dbReference type="Gene3D" id="3.40.50.720">
    <property type="entry name" value="NAD(P)-binding Rossmann-like Domain"/>
    <property type="match status" value="1"/>
</dbReference>
<keyword evidence="1 2" id="KW-0560">Oxidoreductase</keyword>
<evidence type="ECO:0000313" key="3">
    <source>
        <dbReference type="Proteomes" id="UP000255467"/>
    </source>
</evidence>
<reference evidence="2 3" key="1">
    <citation type="submission" date="2018-06" db="EMBL/GenBank/DDBJ databases">
        <authorList>
            <consortium name="Pathogen Informatics"/>
            <person name="Doyle S."/>
        </authorList>
    </citation>
    <scope>NUCLEOTIDE SEQUENCE [LARGE SCALE GENOMIC DNA]</scope>
    <source>
        <strain evidence="2 3">NCTC1934</strain>
    </source>
</reference>
<accession>A0A378YHV9</accession>
<dbReference type="EC" id="1.1.1.100" evidence="2"/>
<dbReference type="InterPro" id="IPR036291">
    <property type="entry name" value="NAD(P)-bd_dom_sf"/>
</dbReference>
<dbReference type="SUPFAM" id="SSF51735">
    <property type="entry name" value="NAD(P)-binding Rossmann-fold domains"/>
    <property type="match status" value="1"/>
</dbReference>
<dbReference type="PRINTS" id="PR00081">
    <property type="entry name" value="GDHRDH"/>
</dbReference>
<dbReference type="GO" id="GO:0004316">
    <property type="term" value="F:3-oxoacyl-[acyl-carrier-protein] reductase (NADPH) activity"/>
    <property type="evidence" value="ECO:0007669"/>
    <property type="project" value="UniProtKB-EC"/>
</dbReference>
<evidence type="ECO:0000256" key="1">
    <source>
        <dbReference type="ARBA" id="ARBA00023002"/>
    </source>
</evidence>
<keyword evidence="3" id="KW-1185">Reference proteome</keyword>
<protein>
    <submittedName>
        <fullName evidence="2">3-oxoacyl-[acyl-carrier-protein] reductase FabG</fullName>
        <ecNumber evidence="2">1.1.1.100</ecNumber>
    </submittedName>
</protein>
<dbReference type="STRING" id="1406858.GCA_000710895_02238"/>
<dbReference type="NCBIfam" id="NF004846">
    <property type="entry name" value="PRK06197.1"/>
    <property type="match status" value="1"/>
</dbReference>
<dbReference type="Pfam" id="PF00106">
    <property type="entry name" value="adh_short"/>
    <property type="match status" value="1"/>
</dbReference>
<proteinExistence type="predicted"/>